<dbReference type="Pfam" id="PF04909">
    <property type="entry name" value="Amidohydro_2"/>
    <property type="match status" value="1"/>
</dbReference>
<comment type="caution">
    <text evidence="3">The sequence shown here is derived from an EMBL/GenBank/DDBJ whole genome shotgun (WGS) entry which is preliminary data.</text>
</comment>
<dbReference type="Gene3D" id="3.20.20.140">
    <property type="entry name" value="Metal-dependent hydrolases"/>
    <property type="match status" value="1"/>
</dbReference>
<dbReference type="SUPFAM" id="SSF51556">
    <property type="entry name" value="Metallo-dependent hydrolases"/>
    <property type="match status" value="1"/>
</dbReference>
<accession>A0ABN1XZ65</accession>
<keyword evidence="1" id="KW-0456">Lyase</keyword>
<feature type="domain" description="Amidohydrolase-related" evidence="2">
    <location>
        <begin position="63"/>
        <end position="329"/>
    </location>
</feature>
<dbReference type="PANTHER" id="PTHR21240:SF30">
    <property type="entry name" value="AMIDOHYDROLASE-RELATED DOMAIN-CONTAINING PROTEIN-RELATED"/>
    <property type="match status" value="1"/>
</dbReference>
<dbReference type="Proteomes" id="UP001501414">
    <property type="component" value="Unassembled WGS sequence"/>
</dbReference>
<dbReference type="InterPro" id="IPR032465">
    <property type="entry name" value="ACMSD"/>
</dbReference>
<dbReference type="InterPro" id="IPR006680">
    <property type="entry name" value="Amidohydro-rel"/>
</dbReference>
<gene>
    <name evidence="3" type="ORF">GCM10009613_40290</name>
</gene>
<protein>
    <submittedName>
        <fullName evidence="3">Amidohydrolase family protein</fullName>
    </submittedName>
</protein>
<evidence type="ECO:0000256" key="1">
    <source>
        <dbReference type="ARBA" id="ARBA00023239"/>
    </source>
</evidence>
<evidence type="ECO:0000313" key="3">
    <source>
        <dbReference type="EMBL" id="GAA1393589.1"/>
    </source>
</evidence>
<dbReference type="PANTHER" id="PTHR21240">
    <property type="entry name" value="2-AMINO-3-CARBOXYLMUCONATE-6-SEMIALDEHYDE DECARBOXYLASE"/>
    <property type="match status" value="1"/>
</dbReference>
<dbReference type="InterPro" id="IPR032466">
    <property type="entry name" value="Metal_Hydrolase"/>
</dbReference>
<dbReference type="RefSeq" id="WP_344024775.1">
    <property type="nucleotide sequence ID" value="NZ_BAAAJK010000024.1"/>
</dbReference>
<evidence type="ECO:0000259" key="2">
    <source>
        <dbReference type="Pfam" id="PF04909"/>
    </source>
</evidence>
<sequence>MQDKIALEEHLSTRENGQYWDDAGEAARNGPAYMAEVARRLLDVDDRIATMDRTGIAVSVLSLTSPGVQGIPDPQVAGTVARHTNDTIHDTFVRPHPSRFAFFATVAVQDPDAGALELQRTVTELGAKGALVNGYTDLPNGGVRYLDHPSYEPFWEMAAELGVPVYLHPREPHPSSRGIYDGYGSLVGSAWGFGHETATHAVRLMLSGLFDRHPDLQIVVGHLGEAMPFLLPRLAHRLHKQREGTGLGAAKRTVMEYFTSNFVLTTSGHFDTKALAYTISTIGSDRVLFSADYPYESMDEAATWFDATPLNRNDADRIGRLNAAELLRIPTA</sequence>
<dbReference type="EMBL" id="BAAAJK010000024">
    <property type="protein sequence ID" value="GAA1393589.1"/>
    <property type="molecule type" value="Genomic_DNA"/>
</dbReference>
<organism evidence="3 4">
    <name type="scientific">Pseudonocardia kongjuensis</name>
    <dbReference type="NCBI Taxonomy" id="102227"/>
    <lineage>
        <taxon>Bacteria</taxon>
        <taxon>Bacillati</taxon>
        <taxon>Actinomycetota</taxon>
        <taxon>Actinomycetes</taxon>
        <taxon>Pseudonocardiales</taxon>
        <taxon>Pseudonocardiaceae</taxon>
        <taxon>Pseudonocardia</taxon>
    </lineage>
</organism>
<evidence type="ECO:0000313" key="4">
    <source>
        <dbReference type="Proteomes" id="UP001501414"/>
    </source>
</evidence>
<proteinExistence type="predicted"/>
<reference evidence="4" key="1">
    <citation type="journal article" date="2019" name="Int. J. Syst. Evol. Microbiol.">
        <title>The Global Catalogue of Microorganisms (GCM) 10K type strain sequencing project: providing services to taxonomists for standard genome sequencing and annotation.</title>
        <authorList>
            <consortium name="The Broad Institute Genomics Platform"/>
            <consortium name="The Broad Institute Genome Sequencing Center for Infectious Disease"/>
            <person name="Wu L."/>
            <person name="Ma J."/>
        </authorList>
    </citation>
    <scope>NUCLEOTIDE SEQUENCE [LARGE SCALE GENOMIC DNA]</scope>
    <source>
        <strain evidence="4">JCM 11896</strain>
    </source>
</reference>
<keyword evidence="4" id="KW-1185">Reference proteome</keyword>
<name>A0ABN1XZ65_9PSEU</name>